<dbReference type="Proteomes" id="UP000234950">
    <property type="component" value="Unassembled WGS sequence"/>
</dbReference>
<gene>
    <name evidence="2" type="ORF">CVD27_22715</name>
</gene>
<evidence type="ECO:0000313" key="3">
    <source>
        <dbReference type="Proteomes" id="UP000234950"/>
    </source>
</evidence>
<keyword evidence="3" id="KW-1185">Reference proteome</keyword>
<protein>
    <submittedName>
        <fullName evidence="2">Uncharacterized protein</fullName>
    </submittedName>
</protein>
<keyword evidence="1" id="KW-0472">Membrane</keyword>
<organism evidence="2 3">
    <name type="scientific">Neobacillus cucumis</name>
    <dbReference type="NCBI Taxonomy" id="1740721"/>
    <lineage>
        <taxon>Bacteria</taxon>
        <taxon>Bacillati</taxon>
        <taxon>Bacillota</taxon>
        <taxon>Bacilli</taxon>
        <taxon>Bacillales</taxon>
        <taxon>Bacillaceae</taxon>
        <taxon>Neobacillus</taxon>
    </lineage>
</organism>
<reference evidence="2 3" key="1">
    <citation type="submission" date="2017-11" db="EMBL/GenBank/DDBJ databases">
        <title>Comparitive Functional Genomics of Dry Heat Resistant strains isolated from the Viking Spacecraft.</title>
        <authorList>
            <person name="Seuylemezian A."/>
            <person name="Cooper K."/>
            <person name="Vaishampayan P."/>
        </authorList>
    </citation>
    <scope>NUCLEOTIDE SEQUENCE [LARGE SCALE GENOMIC DNA]</scope>
    <source>
        <strain evidence="2 3">V32-6</strain>
    </source>
</reference>
<dbReference type="AlphaFoldDB" id="A0A2N5H8T3"/>
<accession>A0A2N5H8T3</accession>
<keyword evidence="1" id="KW-0812">Transmembrane</keyword>
<feature type="transmembrane region" description="Helical" evidence="1">
    <location>
        <begin position="6"/>
        <end position="31"/>
    </location>
</feature>
<comment type="caution">
    <text evidence="2">The sequence shown here is derived from an EMBL/GenBank/DDBJ whole genome shotgun (WGS) entry which is preliminary data.</text>
</comment>
<sequence length="100" mass="11913">MIQYLGLIYAAVLTDGIWSCWFVPLLIDLILGIPKGKQAIHNFNLDKFCYFDCKMIQAIGCVNSRKLVYFRSKRKVQIEFNSELWSIIWRVIEYYLIHYL</sequence>
<name>A0A2N5H8T3_9BACI</name>
<evidence type="ECO:0000313" key="2">
    <source>
        <dbReference type="EMBL" id="PLS01932.1"/>
    </source>
</evidence>
<proteinExistence type="predicted"/>
<dbReference type="EMBL" id="PGVE01000086">
    <property type="protein sequence ID" value="PLS01932.1"/>
    <property type="molecule type" value="Genomic_DNA"/>
</dbReference>
<evidence type="ECO:0000256" key="1">
    <source>
        <dbReference type="SAM" id="Phobius"/>
    </source>
</evidence>
<keyword evidence="1" id="KW-1133">Transmembrane helix</keyword>